<dbReference type="InterPro" id="IPR005194">
    <property type="entry name" value="Glyco_hydro_65_C"/>
</dbReference>
<dbReference type="Pfam" id="PF03632">
    <property type="entry name" value="Glyco_hydro_65m"/>
    <property type="match status" value="1"/>
</dbReference>
<feature type="binding site" evidence="4">
    <location>
        <begin position="365"/>
        <end position="366"/>
    </location>
    <ligand>
        <name>substrate</name>
    </ligand>
</feature>
<dbReference type="GO" id="GO:0004553">
    <property type="term" value="F:hydrolase activity, hydrolyzing O-glycosyl compounds"/>
    <property type="evidence" value="ECO:0007669"/>
    <property type="project" value="TreeGrafter"/>
</dbReference>
<sequence>MAIISADRERFPNTPWQLVETRHEPGNAGTLETLFSLGNGHLGIRGAHWAAADAELPGSFINGLHEIWDIKHAENAFGFARTGQRILYIPDANNFTVVVDGESLGLAESEVLDYRRSVDFSTGIYECRITWQCRSGSVVTTTERRAVGYESRGSLGLSLEVAADRDISLDVTSSVINRQDQPVEDHSAHDPRRAGRHAGRVLLPLRLDGGDGSLRLSWEAAESKQRVGLAVDHWTSAGHQPFETLVDQDDSSVRYVLAVSAGEPFRLEKSVSYAAGRTVQDEGVDAAALAEAGLRPVADIFAESEAHYRGYWATSDIVVDGGEPELQQAIRWNLFQLAQATARANVAGIPAKGVTGSGYEGHYFWDQEVYLLPYLTYTNPDGARQVLEFRHAMLPEAKVRAKELSVDGALFPWRTINGLEASAYYAAGTAQFHIAAAIAFATNRYLWATGDSAFREGMGAELLMETARMWISLGFFGKDGLFHIHGVTGPDEYTAVVNDNLYTNVMARFNLRAAAALDHPGVAQEERQLWAAAANLMHLPFDSRMQVHSQDNDFMTLEPWDWTTPRSKYPLLLHFHPLVIYRHQVLKQADTVLAMFLQWQDFTAGEKQRAFDFYDPITTGDSTLSACVQGIMAAEVGYSGEALKHFTNAVFIDLDDTHGNTIDGVHIASTGGVWSSLVCGFAGLRDQGPVPYFDPRLPEEWDGLTFHLRISGRLLLVRLSSGAITLTVQEGDPLDVNVRGQMLAVGSDPVRVELEPVAEPEPTVFPSGLPTASIPVVLANS</sequence>
<evidence type="ECO:0000259" key="6">
    <source>
        <dbReference type="Pfam" id="PF03633"/>
    </source>
</evidence>
<dbReference type="Gene3D" id="1.50.10.10">
    <property type="match status" value="1"/>
</dbReference>
<protein>
    <submittedName>
        <fullName evidence="8">Alpha,alpha-trehalose phosphorylase</fullName>
    </submittedName>
</protein>
<feature type="domain" description="Glycoside hydrolase family 65 N-terminal" evidence="7">
    <location>
        <begin position="20"/>
        <end position="275"/>
    </location>
</feature>
<dbReference type="AlphaFoldDB" id="A0A1H1UWJ6"/>
<dbReference type="SUPFAM" id="SSF74650">
    <property type="entry name" value="Galactose mutarotase-like"/>
    <property type="match status" value="1"/>
</dbReference>
<keyword evidence="2" id="KW-0378">Hydrolase</keyword>
<keyword evidence="9" id="KW-1185">Reference proteome</keyword>
<dbReference type="EMBL" id="LT629779">
    <property type="protein sequence ID" value="SDS76486.1"/>
    <property type="molecule type" value="Genomic_DNA"/>
</dbReference>
<dbReference type="Gene3D" id="2.70.98.40">
    <property type="entry name" value="Glycoside hydrolase, family 65, N-terminal domain"/>
    <property type="match status" value="1"/>
</dbReference>
<dbReference type="InterPro" id="IPR012341">
    <property type="entry name" value="6hp_glycosidase-like_sf"/>
</dbReference>
<evidence type="ECO:0000313" key="8">
    <source>
        <dbReference type="EMBL" id="SDS76486.1"/>
    </source>
</evidence>
<dbReference type="Gene3D" id="2.60.420.10">
    <property type="entry name" value="Maltose phosphorylase, domain 3"/>
    <property type="match status" value="1"/>
</dbReference>
<proteinExistence type="inferred from homology"/>
<evidence type="ECO:0000256" key="2">
    <source>
        <dbReference type="ARBA" id="ARBA00023295"/>
    </source>
</evidence>
<gene>
    <name evidence="8" type="ORF">SAMN04489743_0801</name>
</gene>
<dbReference type="InterPro" id="IPR011013">
    <property type="entry name" value="Gal_mutarotase_sf_dom"/>
</dbReference>
<organism evidence="8 9">
    <name type="scientific">Pseudarthrobacter equi</name>
    <dbReference type="NCBI Taxonomy" id="728066"/>
    <lineage>
        <taxon>Bacteria</taxon>
        <taxon>Bacillati</taxon>
        <taxon>Actinomycetota</taxon>
        <taxon>Actinomycetes</taxon>
        <taxon>Micrococcales</taxon>
        <taxon>Micrococcaceae</taxon>
        <taxon>Pseudarthrobacter</taxon>
    </lineage>
</organism>
<feature type="active site" description="Proton donor" evidence="3">
    <location>
        <position position="492"/>
    </location>
</feature>
<dbReference type="InterPro" id="IPR037018">
    <property type="entry name" value="GH65_N"/>
</dbReference>
<reference evidence="9" key="1">
    <citation type="submission" date="2016-10" db="EMBL/GenBank/DDBJ databases">
        <authorList>
            <person name="Varghese N."/>
            <person name="Submissions S."/>
        </authorList>
    </citation>
    <scope>NUCLEOTIDE SEQUENCE [LARGE SCALE GENOMIC DNA]</scope>
    <source>
        <strain evidence="9">IMMIB L-1606</strain>
    </source>
</reference>
<dbReference type="Pfam" id="PF03633">
    <property type="entry name" value="Glyco_hydro_65C"/>
    <property type="match status" value="1"/>
</dbReference>
<dbReference type="OrthoDB" id="9816160at2"/>
<evidence type="ECO:0000313" key="9">
    <source>
        <dbReference type="Proteomes" id="UP000198751"/>
    </source>
</evidence>
<dbReference type="PANTHER" id="PTHR11051:SF13">
    <property type="entry name" value="GLYCOSYL TRANSFERASE"/>
    <property type="match status" value="1"/>
</dbReference>
<dbReference type="InterPro" id="IPR017045">
    <property type="entry name" value="Malt_Pase/Glycosyl_Hdrlase"/>
</dbReference>
<keyword evidence="2" id="KW-0326">Glycosidase</keyword>
<dbReference type="GO" id="GO:0005975">
    <property type="term" value="P:carbohydrate metabolic process"/>
    <property type="evidence" value="ECO:0007669"/>
    <property type="project" value="InterPro"/>
</dbReference>
<accession>A0A1H1UWJ6</accession>
<dbReference type="InterPro" id="IPR005196">
    <property type="entry name" value="Glyco_hydro_65_N"/>
</dbReference>
<dbReference type="RefSeq" id="WP_091717764.1">
    <property type="nucleotide sequence ID" value="NZ_LT629779.1"/>
</dbReference>
<feature type="domain" description="Glycoside hydrolase family 65 central catalytic" evidence="5">
    <location>
        <begin position="331"/>
        <end position="674"/>
    </location>
</feature>
<dbReference type="Proteomes" id="UP000198751">
    <property type="component" value="Chromosome I"/>
</dbReference>
<evidence type="ECO:0000259" key="7">
    <source>
        <dbReference type="Pfam" id="PF03636"/>
    </source>
</evidence>
<dbReference type="InterPro" id="IPR005195">
    <property type="entry name" value="Glyco_hydro_65_M"/>
</dbReference>
<dbReference type="PANTHER" id="PTHR11051">
    <property type="entry name" value="GLYCOSYL HYDROLASE-RELATED"/>
    <property type="match status" value="1"/>
</dbReference>
<dbReference type="GO" id="GO:0030246">
    <property type="term" value="F:carbohydrate binding"/>
    <property type="evidence" value="ECO:0007669"/>
    <property type="project" value="InterPro"/>
</dbReference>
<evidence type="ECO:0000256" key="1">
    <source>
        <dbReference type="ARBA" id="ARBA00006768"/>
    </source>
</evidence>
<evidence type="ECO:0000259" key="5">
    <source>
        <dbReference type="Pfam" id="PF03632"/>
    </source>
</evidence>
<dbReference type="GO" id="GO:0016757">
    <property type="term" value="F:glycosyltransferase activity"/>
    <property type="evidence" value="ECO:0007669"/>
    <property type="project" value="UniProtKB-ARBA"/>
</dbReference>
<dbReference type="Pfam" id="PF03636">
    <property type="entry name" value="Glyco_hydro_65N"/>
    <property type="match status" value="1"/>
</dbReference>
<dbReference type="InterPro" id="IPR008928">
    <property type="entry name" value="6-hairpin_glycosidase_sf"/>
</dbReference>
<feature type="domain" description="Glycoside hydrolase family 65 C-terminal" evidence="6">
    <location>
        <begin position="684"/>
        <end position="743"/>
    </location>
</feature>
<name>A0A1H1UWJ6_9MICC</name>
<comment type="similarity">
    <text evidence="1">Belongs to the glycosyl hydrolase 65 family.</text>
</comment>
<dbReference type="SUPFAM" id="SSF48208">
    <property type="entry name" value="Six-hairpin glycosidases"/>
    <property type="match status" value="1"/>
</dbReference>
<evidence type="ECO:0000256" key="3">
    <source>
        <dbReference type="PIRSR" id="PIRSR036289-50"/>
    </source>
</evidence>
<evidence type="ECO:0000256" key="4">
    <source>
        <dbReference type="PIRSR" id="PIRSR036289-51"/>
    </source>
</evidence>
<feature type="binding site" evidence="4">
    <location>
        <begin position="587"/>
        <end position="588"/>
    </location>
    <ligand>
        <name>substrate</name>
    </ligand>
</feature>
<dbReference type="PIRSF" id="PIRSF036289">
    <property type="entry name" value="Glycosyl_hydrolase_malt_phosph"/>
    <property type="match status" value="1"/>
</dbReference>